<dbReference type="PANTHER" id="PTHR11782:SF33">
    <property type="entry name" value="ECTONUCLEOSIDE TRIPHOSPHATE DIPHOSPHOHYDROLASE 2"/>
    <property type="match status" value="1"/>
</dbReference>
<dbReference type="Proteomes" id="UP000830375">
    <property type="component" value="Unassembled WGS sequence"/>
</dbReference>
<evidence type="ECO:0000256" key="3">
    <source>
        <dbReference type="RuleBase" id="RU003833"/>
    </source>
</evidence>
<feature type="transmembrane region" description="Helical" evidence="4">
    <location>
        <begin position="133"/>
        <end position="152"/>
    </location>
</feature>
<feature type="transmembrane region" description="Helical" evidence="4">
    <location>
        <begin position="460"/>
        <end position="477"/>
    </location>
</feature>
<dbReference type="PROSITE" id="PS01238">
    <property type="entry name" value="GDA1_CD39_NTPASE"/>
    <property type="match status" value="2"/>
</dbReference>
<dbReference type="PANTHER" id="PTHR11782">
    <property type="entry name" value="ADENOSINE/GUANOSINE DIPHOSPHATASE"/>
    <property type="match status" value="1"/>
</dbReference>
<feature type="transmembrane region" description="Helical" evidence="4">
    <location>
        <begin position="977"/>
        <end position="997"/>
    </location>
</feature>
<evidence type="ECO:0000256" key="1">
    <source>
        <dbReference type="ARBA" id="ARBA00009283"/>
    </source>
</evidence>
<feature type="transmembrane region" description="Helical" evidence="4">
    <location>
        <begin position="497"/>
        <end position="517"/>
    </location>
</feature>
<evidence type="ECO:0000256" key="2">
    <source>
        <dbReference type="ARBA" id="ARBA00022801"/>
    </source>
</evidence>
<gene>
    <name evidence="5" type="ORF">H4Q32_002974</name>
</gene>
<evidence type="ECO:0000256" key="4">
    <source>
        <dbReference type="SAM" id="Phobius"/>
    </source>
</evidence>
<dbReference type="EMBL" id="JACTAM010000005">
    <property type="protein sequence ID" value="KAI2664705.1"/>
    <property type="molecule type" value="Genomic_DNA"/>
</dbReference>
<dbReference type="Pfam" id="PF01150">
    <property type="entry name" value="GDA1_CD39"/>
    <property type="match status" value="3"/>
</dbReference>
<proteinExistence type="inferred from homology"/>
<feature type="transmembrane region" description="Helical" evidence="4">
    <location>
        <begin position="49"/>
        <end position="68"/>
    </location>
</feature>
<keyword evidence="4" id="KW-0472">Membrane</keyword>
<keyword evidence="4" id="KW-0812">Transmembrane</keyword>
<keyword evidence="4" id="KW-1133">Transmembrane helix</keyword>
<dbReference type="Gene3D" id="3.30.420.150">
    <property type="entry name" value="Exopolyphosphatase. Domain 2"/>
    <property type="match status" value="2"/>
</dbReference>
<sequence>MSAAQTKDFAVSLYPHQRPGSVLKRSLWRYTHLTDESCQNGCYLDKQRLLLVSLVLLALCGMVLLLLWNYQCFIVNHMCQDPEHSSQYVLFDMDAIIPYRAIRNWGMLPHVPQFHSATCSHMVSMGKQQQCQIITATAALFLAVIGILLLVVPTEDVKEPPEFMYGIVLDAGSSHTAIYAGNTGGAARSLEKCMDKAMQEIPKSRHKLTPLYLGATAGMRLLNFKGATILSGQEEGAYGWVTVNYLLENYIKYGFVGQWLSPGRDTVGALDFGGASTQITFETKQTVENKDNLMKLRLYGRDYKIYTQSFLCYGRDQTQGSDHSIVHPCYPAGYSASIKLSSVFDTPCNKRQTPYKPDDDLQIKGTGNYDQCLGNVSRLFSFDSCSYSRCSFDGVFQPNVTGNFMAFSAFFYTHSFLQEATGIRITSPEHLEDAARAVCNMSFQEISNKFQNQESRLKDYCAVSAFVKVLLVSGYGFDYFSFPHVFFQKKAGGTSVGWSLGYMLSLSNLLPAENVLLRKSLRSSAWTALIVLFSFLLIISLYFLLRAILTLDYNATASILLLIINTEDVKGPAQLMYGIVLDAGSSHTSMFIYKWPADKQNGGGISSYAGNKGGAARSLEECMEKAIQEIPKSRHKLTPFISKPKESDEVLKEVADKLKTYPFSFKGATILSGQEEGAYGWVTVNYLLEKFIKYSFVGQWLSPGKDTAGALDLGGASTQITFETAPTVGNKDSLMKLRLYGRDYQIYTQSFLCFGRQQVLLRLLALLMTTQGSDRSIVHPCYPADYSDSIKLSSVFDTPCNKRQTPYKPDDNLQIKGTGNYNQCLGNISRLFSFDNCSYSRCSFDGVFQPSVTGNFMAFSAFFYTHSFLQKAAGITITSPADLEDAVRVVCNMSFQEMQNKFPDEGDHLRDYCADSILLQVLLIKGYGFSDLSFPHISFQEKAEDNSVGWSLGYMLRLSNLLPAENVLVRKTLRPDAWRAAVFLFSGFLIVSVFFLLRNYQKNATKLCF</sequence>
<dbReference type="InterPro" id="IPR000407">
    <property type="entry name" value="GDA1_CD39_NTPase"/>
</dbReference>
<name>A0ABQ8MPD8_LABRO</name>
<evidence type="ECO:0000313" key="6">
    <source>
        <dbReference type="Proteomes" id="UP000830375"/>
    </source>
</evidence>
<keyword evidence="2 3" id="KW-0378">Hydrolase</keyword>
<evidence type="ECO:0000313" key="5">
    <source>
        <dbReference type="EMBL" id="KAI2664705.1"/>
    </source>
</evidence>
<organism evidence="5 6">
    <name type="scientific">Labeo rohita</name>
    <name type="common">Indian major carp</name>
    <name type="synonym">Cyprinus rohita</name>
    <dbReference type="NCBI Taxonomy" id="84645"/>
    <lineage>
        <taxon>Eukaryota</taxon>
        <taxon>Metazoa</taxon>
        <taxon>Chordata</taxon>
        <taxon>Craniata</taxon>
        <taxon>Vertebrata</taxon>
        <taxon>Euteleostomi</taxon>
        <taxon>Actinopterygii</taxon>
        <taxon>Neopterygii</taxon>
        <taxon>Teleostei</taxon>
        <taxon>Ostariophysi</taxon>
        <taxon>Cypriniformes</taxon>
        <taxon>Cyprinidae</taxon>
        <taxon>Labeoninae</taxon>
        <taxon>Labeonini</taxon>
        <taxon>Labeo</taxon>
    </lineage>
</organism>
<comment type="similarity">
    <text evidence="1 3">Belongs to the GDA1/CD39 NTPase family.</text>
</comment>
<accession>A0ABQ8MPD8</accession>
<dbReference type="Gene3D" id="3.30.420.40">
    <property type="match status" value="2"/>
</dbReference>
<comment type="caution">
    <text evidence="5">The sequence shown here is derived from an EMBL/GenBank/DDBJ whole genome shotgun (WGS) entry which is preliminary data.</text>
</comment>
<protein>
    <submittedName>
        <fullName evidence="5">Ectonucleoside triphosphate diphosphohydrolase 2</fullName>
    </submittedName>
</protein>
<keyword evidence="6" id="KW-1185">Reference proteome</keyword>
<reference evidence="5 6" key="1">
    <citation type="submission" date="2022-01" db="EMBL/GenBank/DDBJ databases">
        <title>A high-quality chromosome-level genome assembly of rohu carp, Labeo rohita.</title>
        <authorList>
            <person name="Arick M.A. II"/>
            <person name="Hsu C.-Y."/>
            <person name="Magbanua Z."/>
            <person name="Pechanova O."/>
            <person name="Grover C."/>
            <person name="Miller E."/>
            <person name="Thrash A."/>
            <person name="Ezzel L."/>
            <person name="Alam S."/>
            <person name="Benzie J."/>
            <person name="Hamilton M."/>
            <person name="Karsi A."/>
            <person name="Lawrence M.L."/>
            <person name="Peterson D.G."/>
        </authorList>
    </citation>
    <scope>NUCLEOTIDE SEQUENCE [LARGE SCALE GENOMIC DNA]</scope>
    <source>
        <strain evidence="6">BAU-BD-2019</strain>
        <tissue evidence="5">Blood</tissue>
    </source>
</reference>
<feature type="transmembrane region" description="Helical" evidence="4">
    <location>
        <begin position="524"/>
        <end position="545"/>
    </location>
</feature>